<evidence type="ECO:0000313" key="3">
    <source>
        <dbReference type="EMBL" id="HIV09339.1"/>
    </source>
</evidence>
<evidence type="ECO:0000256" key="1">
    <source>
        <dbReference type="ARBA" id="ARBA00034923"/>
    </source>
</evidence>
<dbReference type="EMBL" id="DVOR01000140">
    <property type="protein sequence ID" value="HIV09339.1"/>
    <property type="molecule type" value="Genomic_DNA"/>
</dbReference>
<dbReference type="GO" id="GO:0003677">
    <property type="term" value="F:DNA binding"/>
    <property type="evidence" value="ECO:0007669"/>
    <property type="project" value="InterPro"/>
</dbReference>
<dbReference type="Pfam" id="PF08378">
    <property type="entry name" value="NERD"/>
    <property type="match status" value="1"/>
</dbReference>
<reference evidence="3" key="2">
    <citation type="journal article" date="2021" name="PeerJ">
        <title>Extensive microbial diversity within the chicken gut microbiome revealed by metagenomics and culture.</title>
        <authorList>
            <person name="Gilroy R."/>
            <person name="Ravi A."/>
            <person name="Getino M."/>
            <person name="Pursley I."/>
            <person name="Horton D.L."/>
            <person name="Alikhan N.F."/>
            <person name="Baker D."/>
            <person name="Gharbi K."/>
            <person name="Hall N."/>
            <person name="Watson M."/>
            <person name="Adriaenssens E.M."/>
            <person name="Foster-Nyarko E."/>
            <person name="Jarju S."/>
            <person name="Secka A."/>
            <person name="Antonio M."/>
            <person name="Oren A."/>
            <person name="Chaudhuri R.R."/>
            <person name="La Ragione R."/>
            <person name="Hildebrand F."/>
            <person name="Pallen M.J."/>
        </authorList>
    </citation>
    <scope>NUCLEOTIDE SEQUENCE</scope>
    <source>
        <strain evidence="3">35461</strain>
    </source>
</reference>
<organism evidence="3 4">
    <name type="scientific">Candidatus Spyradenecus faecavium</name>
    <dbReference type="NCBI Taxonomy" id="2840947"/>
    <lineage>
        <taxon>Bacteria</taxon>
        <taxon>Pseudomonadati</taxon>
        <taxon>Lentisphaerota</taxon>
        <taxon>Lentisphaeria</taxon>
        <taxon>Lentisphaerales</taxon>
        <taxon>Lentisphaeraceae</taxon>
        <taxon>Lentisphaeraceae incertae sedis</taxon>
        <taxon>Candidatus Spyradenecus</taxon>
    </lineage>
</organism>
<accession>A0A9D1NNN5</accession>
<dbReference type="GO" id="GO:0005524">
    <property type="term" value="F:ATP binding"/>
    <property type="evidence" value="ECO:0007669"/>
    <property type="project" value="InterPro"/>
</dbReference>
<comment type="caution">
    <text evidence="3">The sequence shown here is derived from an EMBL/GenBank/DDBJ whole genome shotgun (WGS) entry which is preliminary data.</text>
</comment>
<reference evidence="3" key="1">
    <citation type="submission" date="2020-10" db="EMBL/GenBank/DDBJ databases">
        <authorList>
            <person name="Gilroy R."/>
        </authorList>
    </citation>
    <scope>NUCLEOTIDE SEQUENCE</scope>
    <source>
        <strain evidence="3">35461</strain>
    </source>
</reference>
<dbReference type="AlphaFoldDB" id="A0A9D1NNN5"/>
<dbReference type="InterPro" id="IPR000212">
    <property type="entry name" value="DNA_helicase_UvrD/REP"/>
</dbReference>
<dbReference type="GO" id="GO:0043138">
    <property type="term" value="F:3'-5' DNA helicase activity"/>
    <property type="evidence" value="ECO:0007669"/>
    <property type="project" value="TreeGrafter"/>
</dbReference>
<dbReference type="PANTHER" id="PTHR11070:SF2">
    <property type="entry name" value="ATP-DEPENDENT DNA HELICASE SRS2"/>
    <property type="match status" value="1"/>
</dbReference>
<protein>
    <recommendedName>
        <fullName evidence="1">DNA 3'-5' helicase II</fullName>
    </recommendedName>
</protein>
<dbReference type="InterPro" id="IPR027417">
    <property type="entry name" value="P-loop_NTPase"/>
</dbReference>
<dbReference type="GO" id="GO:0000725">
    <property type="term" value="P:recombinational repair"/>
    <property type="evidence" value="ECO:0007669"/>
    <property type="project" value="TreeGrafter"/>
</dbReference>
<dbReference type="Pfam" id="PF13604">
    <property type="entry name" value="AAA_30"/>
    <property type="match status" value="1"/>
</dbReference>
<proteinExistence type="predicted"/>
<dbReference type="Gene3D" id="3.40.50.300">
    <property type="entry name" value="P-loop containing nucleotide triphosphate hydrolases"/>
    <property type="match status" value="1"/>
</dbReference>
<dbReference type="InterPro" id="IPR011528">
    <property type="entry name" value="NERD"/>
</dbReference>
<sequence>MARTVPETLTDAPVSERVVFASLRARLPDPWRVWHGVAYSAAQTGTEGEADFVAAHPARGLVVIEVKGGHVACRAGAWFQDGRRLREAPALQATREAHALVRAWAARFGAPPPFPVAHAVWLTGAERPPREPLDLAGRALYAADLADPEPALLRLLAAEAHPLREPLDLDALEALLSPTLDFRRDWVMRRDLQDASIARLTEEQARAFDAFAEFRRFRVRGCAGSGKTLLALRQAHVWAAAGKRVLLLCFNLLLAERLRELVAPGASIRAVAVNDLFRELLGREDDGTPEFWHTLARDALAPARALAARRAYDAVIVDEGQDFSPDQWAAVQALVPEDANFLIFYDPAQNIFDRDPAALPAFGCPDAVLTTNCRNTRGVFATLRPYAPDGVRAFPDAPAGDATEVYRAANRPALRARLRALLARLIRDEGVPPQDILLIGGRALPNMALADVLADFPGLRYYTYRKFKGLEAPILILVDVRDGDPLWDRAARYTAISRAIHRLFILELEGR</sequence>
<gene>
    <name evidence="3" type="ORF">IAC79_04415</name>
</gene>
<dbReference type="SUPFAM" id="SSF52540">
    <property type="entry name" value="P-loop containing nucleoside triphosphate hydrolases"/>
    <property type="match status" value="1"/>
</dbReference>
<dbReference type="PANTHER" id="PTHR11070">
    <property type="entry name" value="UVRD / RECB / PCRA DNA HELICASE FAMILY MEMBER"/>
    <property type="match status" value="1"/>
</dbReference>
<feature type="domain" description="NERD" evidence="2">
    <location>
        <begin position="16"/>
        <end position="108"/>
    </location>
</feature>
<dbReference type="Proteomes" id="UP000886845">
    <property type="component" value="Unassembled WGS sequence"/>
</dbReference>
<name>A0A9D1NNN5_9BACT</name>
<evidence type="ECO:0000313" key="4">
    <source>
        <dbReference type="Proteomes" id="UP000886845"/>
    </source>
</evidence>
<evidence type="ECO:0000259" key="2">
    <source>
        <dbReference type="Pfam" id="PF08378"/>
    </source>
</evidence>